<name>A0A7W7QUN8_9ACTN</name>
<dbReference type="Pfam" id="PF00535">
    <property type="entry name" value="Glycos_transf_2"/>
    <property type="match status" value="1"/>
</dbReference>
<dbReference type="RefSeq" id="WP_184723588.1">
    <property type="nucleotide sequence ID" value="NZ_JACHJP010000012.1"/>
</dbReference>
<keyword evidence="3" id="KW-0808">Transferase</keyword>
<dbReference type="PANTHER" id="PTHR48090:SF7">
    <property type="entry name" value="RFBJ PROTEIN"/>
    <property type="match status" value="1"/>
</dbReference>
<dbReference type="InterPro" id="IPR029044">
    <property type="entry name" value="Nucleotide-diphossugar_trans"/>
</dbReference>
<dbReference type="InterPro" id="IPR001173">
    <property type="entry name" value="Glyco_trans_2-like"/>
</dbReference>
<dbReference type="InterPro" id="IPR050256">
    <property type="entry name" value="Glycosyltransferase_2"/>
</dbReference>
<feature type="domain" description="Glycosyltransferase 2-like" evidence="2">
    <location>
        <begin position="37"/>
        <end position="185"/>
    </location>
</feature>
<proteinExistence type="inferred from homology"/>
<dbReference type="Proteomes" id="UP000552644">
    <property type="component" value="Unassembled WGS sequence"/>
</dbReference>
<evidence type="ECO:0000256" key="1">
    <source>
        <dbReference type="ARBA" id="ARBA00006739"/>
    </source>
</evidence>
<dbReference type="GO" id="GO:0016740">
    <property type="term" value="F:transferase activity"/>
    <property type="evidence" value="ECO:0007669"/>
    <property type="project" value="UniProtKB-KW"/>
</dbReference>
<dbReference type="SUPFAM" id="SSF53448">
    <property type="entry name" value="Nucleotide-diphospho-sugar transferases"/>
    <property type="match status" value="1"/>
</dbReference>
<dbReference type="PANTHER" id="PTHR48090">
    <property type="entry name" value="UNDECAPRENYL-PHOSPHATE 4-DEOXY-4-FORMAMIDO-L-ARABINOSE TRANSFERASE-RELATED"/>
    <property type="match status" value="1"/>
</dbReference>
<comment type="caution">
    <text evidence="3">The sequence shown here is derived from an EMBL/GenBank/DDBJ whole genome shotgun (WGS) entry which is preliminary data.</text>
</comment>
<sequence length="275" mass="29555">MSPDIVKHNTKPPLRAMPPIERFTPITPHMAISPTVSVVVPAMNEAENLPHVFATLPQWIDEIVLVDGNSVDDTVAVAKRLRPNVRIVTQTGKGKGNALAAGFAACTGDIIVMIDADGSTDGREIIQFVGALVTGADFVKGSRYASGGGSDDLTFNRKLGNKVLTGLVNRIYGTSYSDLCYGYNAFWARHLDVLNLDCDGFEVETLMNIRAAKAGLKVHEVPSHERNRIHGESNLHAVRDGLRVLRTIIREWRSNPVAAAPEPAAATPAADQGAA</sequence>
<dbReference type="Gene3D" id="3.90.550.10">
    <property type="entry name" value="Spore Coat Polysaccharide Biosynthesis Protein SpsA, Chain A"/>
    <property type="match status" value="1"/>
</dbReference>
<evidence type="ECO:0000313" key="3">
    <source>
        <dbReference type="EMBL" id="MBB4920087.1"/>
    </source>
</evidence>
<evidence type="ECO:0000259" key="2">
    <source>
        <dbReference type="Pfam" id="PF00535"/>
    </source>
</evidence>
<keyword evidence="4" id="KW-1185">Reference proteome</keyword>
<accession>A0A7W7QUN8</accession>
<dbReference type="AlphaFoldDB" id="A0A7W7QUN8"/>
<protein>
    <submittedName>
        <fullName evidence="3">Glycosyltransferase involved in cell wall biosynthesis</fullName>
    </submittedName>
</protein>
<dbReference type="EMBL" id="JACHJP010000012">
    <property type="protein sequence ID" value="MBB4920087.1"/>
    <property type="molecule type" value="Genomic_DNA"/>
</dbReference>
<evidence type="ECO:0000313" key="4">
    <source>
        <dbReference type="Proteomes" id="UP000552644"/>
    </source>
</evidence>
<comment type="similarity">
    <text evidence="1">Belongs to the glycosyltransferase 2 family.</text>
</comment>
<gene>
    <name evidence="3" type="ORF">FHS44_007231</name>
</gene>
<organism evidence="3 4">
    <name type="scientific">Streptosporangium saharense</name>
    <dbReference type="NCBI Taxonomy" id="1706840"/>
    <lineage>
        <taxon>Bacteria</taxon>
        <taxon>Bacillati</taxon>
        <taxon>Actinomycetota</taxon>
        <taxon>Actinomycetes</taxon>
        <taxon>Streptosporangiales</taxon>
        <taxon>Streptosporangiaceae</taxon>
        <taxon>Streptosporangium</taxon>
    </lineage>
</organism>
<dbReference type="CDD" id="cd04179">
    <property type="entry name" value="DPM_DPG-synthase_like"/>
    <property type="match status" value="1"/>
</dbReference>
<reference evidence="3 4" key="1">
    <citation type="submission" date="2020-08" db="EMBL/GenBank/DDBJ databases">
        <title>Genomic Encyclopedia of Type Strains, Phase III (KMG-III): the genomes of soil and plant-associated and newly described type strains.</title>
        <authorList>
            <person name="Whitman W."/>
        </authorList>
    </citation>
    <scope>NUCLEOTIDE SEQUENCE [LARGE SCALE GENOMIC DNA]</scope>
    <source>
        <strain evidence="3 4">CECT 8840</strain>
    </source>
</reference>